<gene>
    <name evidence="2" type="ORF">AB8U03_06630</name>
</gene>
<organism evidence="2 3">
    <name type="scientific">Clostridium moutaii</name>
    <dbReference type="NCBI Taxonomy" id="3240932"/>
    <lineage>
        <taxon>Bacteria</taxon>
        <taxon>Bacillati</taxon>
        <taxon>Bacillota</taxon>
        <taxon>Clostridia</taxon>
        <taxon>Eubacteriales</taxon>
        <taxon>Clostridiaceae</taxon>
        <taxon>Clostridium</taxon>
    </lineage>
</organism>
<keyword evidence="1" id="KW-0472">Membrane</keyword>
<keyword evidence="1" id="KW-1133">Transmembrane helix</keyword>
<keyword evidence="1" id="KW-0812">Transmembrane</keyword>
<proteinExistence type="predicted"/>
<dbReference type="RefSeq" id="WP_369703763.1">
    <property type="nucleotide sequence ID" value="NZ_JBGEWD010000005.1"/>
</dbReference>
<name>A0ABV4BM60_9CLOT</name>
<evidence type="ECO:0000313" key="2">
    <source>
        <dbReference type="EMBL" id="MEY7999871.1"/>
    </source>
</evidence>
<dbReference type="InterPro" id="IPR012902">
    <property type="entry name" value="N_methyl_site"/>
</dbReference>
<evidence type="ECO:0000313" key="3">
    <source>
        <dbReference type="Proteomes" id="UP001564657"/>
    </source>
</evidence>
<protein>
    <submittedName>
        <fullName evidence="2">PilW family protein</fullName>
    </submittedName>
</protein>
<keyword evidence="3" id="KW-1185">Reference proteome</keyword>
<dbReference type="Pfam" id="PF07963">
    <property type="entry name" value="N_methyl"/>
    <property type="match status" value="1"/>
</dbReference>
<sequence length="180" mass="20354">MKKKGFTLVELMMTLAVFTIFSAYLYQTFFLQIRQSFEFKDNIDIQYDANKALNMIADQIRSRDSINDTKILRASDGKTIISLGPKDENGQIQVSVSKGNFLNDGDTVELIKNQPELALPLSDVQYNIKEKMLKDDNEDKCYNIDKVDFSYENGLVNVTVSASEGKLNIKMSTAVNVQKS</sequence>
<dbReference type="EMBL" id="JBGEWD010000005">
    <property type="protein sequence ID" value="MEY7999871.1"/>
    <property type="molecule type" value="Genomic_DNA"/>
</dbReference>
<feature type="transmembrane region" description="Helical" evidence="1">
    <location>
        <begin position="6"/>
        <end position="26"/>
    </location>
</feature>
<accession>A0ABV4BM60</accession>
<evidence type="ECO:0000256" key="1">
    <source>
        <dbReference type="SAM" id="Phobius"/>
    </source>
</evidence>
<dbReference type="Proteomes" id="UP001564657">
    <property type="component" value="Unassembled WGS sequence"/>
</dbReference>
<dbReference type="NCBIfam" id="TIGR02532">
    <property type="entry name" value="IV_pilin_GFxxxE"/>
    <property type="match status" value="1"/>
</dbReference>
<comment type="caution">
    <text evidence="2">The sequence shown here is derived from an EMBL/GenBank/DDBJ whole genome shotgun (WGS) entry which is preliminary data.</text>
</comment>
<reference evidence="2 3" key="1">
    <citation type="submission" date="2024-08" db="EMBL/GenBank/DDBJ databases">
        <title>Clostridium lapicellarii sp. nov., and Clostridium renhuaiense sp. nov., two species isolated from the mud in a fermentation cellar used for producing sauce-flavour Chinese liquors.</title>
        <authorList>
            <person name="Yang F."/>
            <person name="Wang H."/>
            <person name="Chen L.Q."/>
            <person name="Zhou N."/>
            <person name="Lu J.J."/>
            <person name="Pu X.X."/>
            <person name="Wan B."/>
            <person name="Wang L."/>
            <person name="Liu S.J."/>
        </authorList>
    </citation>
    <scope>NUCLEOTIDE SEQUENCE [LARGE SCALE GENOMIC DNA]</scope>
    <source>
        <strain evidence="2 3">MT-5</strain>
    </source>
</reference>